<dbReference type="EMBL" id="FN649760">
    <property type="protein sequence ID" value="CBJ31663.1"/>
    <property type="molecule type" value="Genomic_DNA"/>
</dbReference>
<dbReference type="STRING" id="2880.D7FUK7"/>
<dbReference type="PANTHER" id="PTHR13318:SF190">
    <property type="entry name" value="PARTNER OF PAIRED, ISOFORM B"/>
    <property type="match status" value="1"/>
</dbReference>
<sequence>MPSLTGDGSGRVASLTSLCLEAMVAAWESHGVTSGGGGGGGGRGGYLPGAYHMPHELCARLLRLLVSSKKLTAFTLSGFLSPAALEVDLSGCSYVPKSVFKQLGFSCPRIVHLNLSMCSQVNNAIVRSVLQGCSALRQLYLDGCRHVTDAGFHLQQSPFYVLLGAVSLETISVQGCPQGLPAIDMGVAVAPSSAIVGPPNEDLPLSGSRPVSPQPQALHGNAAATAAAGDGRFGMQDERQRHQPDDGGLPFLPSAAAACAAGGGVTVTVPVAPMSSSSSLPSLRHLNLGRCRGVTDLALARVAGAFSALEGLHLEHCLGVTDAGVAALSAGCRGLRALGLRNCGQITDSALEALSVRCPSLEWLDVSWCGGVTDRGFERLAEGCPGLEEVEAVWCEGITDATLLTLSRVCAHLEVVHIAFCEGVSAAAAAALRATGVEVVVLPR</sequence>
<dbReference type="InterPro" id="IPR032675">
    <property type="entry name" value="LRR_dom_sf"/>
</dbReference>
<evidence type="ECO:0000259" key="2">
    <source>
        <dbReference type="Pfam" id="PF25372"/>
    </source>
</evidence>
<dbReference type="eggNOG" id="KOG4341">
    <property type="taxonomic scope" value="Eukaryota"/>
</dbReference>
<dbReference type="AlphaFoldDB" id="D7FUK7"/>
<organism evidence="3 4">
    <name type="scientific">Ectocarpus siliculosus</name>
    <name type="common">Brown alga</name>
    <name type="synonym">Conferva siliculosa</name>
    <dbReference type="NCBI Taxonomy" id="2880"/>
    <lineage>
        <taxon>Eukaryota</taxon>
        <taxon>Sar</taxon>
        <taxon>Stramenopiles</taxon>
        <taxon>Ochrophyta</taxon>
        <taxon>PX clade</taxon>
        <taxon>Phaeophyceae</taxon>
        <taxon>Ectocarpales</taxon>
        <taxon>Ectocarpaceae</taxon>
        <taxon>Ectocarpus</taxon>
    </lineage>
</organism>
<name>D7FUK7_ECTSI</name>
<dbReference type="Gene3D" id="3.80.10.10">
    <property type="entry name" value="Ribonuclease Inhibitor"/>
    <property type="match status" value="2"/>
</dbReference>
<dbReference type="InParanoid" id="D7FUK7"/>
<feature type="domain" description="F-box/LRR-repeat protein 15-like leucin rich repeat" evidence="2">
    <location>
        <begin position="288"/>
        <end position="425"/>
    </location>
</feature>
<evidence type="ECO:0000313" key="3">
    <source>
        <dbReference type="EMBL" id="CBJ31663.1"/>
    </source>
</evidence>
<evidence type="ECO:0000313" key="4">
    <source>
        <dbReference type="Proteomes" id="UP000002630"/>
    </source>
</evidence>
<dbReference type="Pfam" id="PF25372">
    <property type="entry name" value="DUF7885"/>
    <property type="match status" value="1"/>
</dbReference>
<dbReference type="GO" id="GO:0031146">
    <property type="term" value="P:SCF-dependent proteasomal ubiquitin-dependent protein catabolic process"/>
    <property type="evidence" value="ECO:0007669"/>
    <property type="project" value="TreeGrafter"/>
</dbReference>
<feature type="region of interest" description="Disordered" evidence="1">
    <location>
        <begin position="199"/>
        <end position="223"/>
    </location>
</feature>
<accession>D7FUK7</accession>
<proteinExistence type="predicted"/>
<dbReference type="InterPro" id="IPR057207">
    <property type="entry name" value="FBXL15_LRR"/>
</dbReference>
<dbReference type="Proteomes" id="UP000002630">
    <property type="component" value="Unassembled WGS sequence"/>
</dbReference>
<dbReference type="PANTHER" id="PTHR13318">
    <property type="entry name" value="PARTNER OF PAIRED, ISOFORM B-RELATED"/>
    <property type="match status" value="1"/>
</dbReference>
<dbReference type="InterPro" id="IPR006553">
    <property type="entry name" value="Leu-rich_rpt_Cys-con_subtyp"/>
</dbReference>
<gene>
    <name evidence="3" type="ORF">Esi_0272_0036</name>
</gene>
<protein>
    <submittedName>
        <fullName evidence="3">Hypothetical leucine rich repeat protein</fullName>
    </submittedName>
</protein>
<dbReference type="GO" id="GO:0019005">
    <property type="term" value="C:SCF ubiquitin ligase complex"/>
    <property type="evidence" value="ECO:0007669"/>
    <property type="project" value="TreeGrafter"/>
</dbReference>
<keyword evidence="4" id="KW-1185">Reference proteome</keyword>
<reference evidence="3 4" key="1">
    <citation type="journal article" date="2010" name="Nature">
        <title>The Ectocarpus genome and the independent evolution of multicellularity in brown algae.</title>
        <authorList>
            <person name="Cock J.M."/>
            <person name="Sterck L."/>
            <person name="Rouze P."/>
            <person name="Scornet D."/>
            <person name="Allen A.E."/>
            <person name="Amoutzias G."/>
            <person name="Anthouard V."/>
            <person name="Artiguenave F."/>
            <person name="Aury J.M."/>
            <person name="Badger J.H."/>
            <person name="Beszteri B."/>
            <person name="Billiau K."/>
            <person name="Bonnet E."/>
            <person name="Bothwell J.H."/>
            <person name="Bowler C."/>
            <person name="Boyen C."/>
            <person name="Brownlee C."/>
            <person name="Carrano C.J."/>
            <person name="Charrier B."/>
            <person name="Cho G.Y."/>
            <person name="Coelho S.M."/>
            <person name="Collen J."/>
            <person name="Corre E."/>
            <person name="Da Silva C."/>
            <person name="Delage L."/>
            <person name="Delaroque N."/>
            <person name="Dittami S.M."/>
            <person name="Doulbeau S."/>
            <person name="Elias M."/>
            <person name="Farnham G."/>
            <person name="Gachon C.M."/>
            <person name="Gschloessl B."/>
            <person name="Heesch S."/>
            <person name="Jabbari K."/>
            <person name="Jubin C."/>
            <person name="Kawai H."/>
            <person name="Kimura K."/>
            <person name="Kloareg B."/>
            <person name="Kupper F.C."/>
            <person name="Lang D."/>
            <person name="Le Bail A."/>
            <person name="Leblanc C."/>
            <person name="Lerouge P."/>
            <person name="Lohr M."/>
            <person name="Lopez P.J."/>
            <person name="Martens C."/>
            <person name="Maumus F."/>
            <person name="Michel G."/>
            <person name="Miranda-Saavedra D."/>
            <person name="Morales J."/>
            <person name="Moreau H."/>
            <person name="Motomura T."/>
            <person name="Nagasato C."/>
            <person name="Napoli C.A."/>
            <person name="Nelson D.R."/>
            <person name="Nyvall-Collen P."/>
            <person name="Peters A.F."/>
            <person name="Pommier C."/>
            <person name="Potin P."/>
            <person name="Poulain J."/>
            <person name="Quesneville H."/>
            <person name="Read B."/>
            <person name="Rensing S.A."/>
            <person name="Ritter A."/>
            <person name="Rousvoal S."/>
            <person name="Samanta M."/>
            <person name="Samson G."/>
            <person name="Schroeder D.C."/>
            <person name="Segurens B."/>
            <person name="Strittmatter M."/>
            <person name="Tonon T."/>
            <person name="Tregear J.W."/>
            <person name="Valentin K."/>
            <person name="von Dassow P."/>
            <person name="Yamagishi T."/>
            <person name="Van de Peer Y."/>
            <person name="Wincker P."/>
        </authorList>
    </citation>
    <scope>NUCLEOTIDE SEQUENCE [LARGE SCALE GENOMIC DNA]</scope>
    <source>
        <strain evidence="4">Ec32 / CCAP1310/4</strain>
    </source>
</reference>
<dbReference type="SMART" id="SM00367">
    <property type="entry name" value="LRR_CC"/>
    <property type="match status" value="7"/>
</dbReference>
<dbReference type="OrthoDB" id="550575at2759"/>
<dbReference type="SUPFAM" id="SSF52047">
    <property type="entry name" value="RNI-like"/>
    <property type="match status" value="1"/>
</dbReference>
<evidence type="ECO:0000256" key="1">
    <source>
        <dbReference type="SAM" id="MobiDB-lite"/>
    </source>
</evidence>